<protein>
    <submittedName>
        <fullName evidence="4">Alpha/beta fold hydrolase</fullName>
    </submittedName>
</protein>
<evidence type="ECO:0000313" key="4">
    <source>
        <dbReference type="EMBL" id="KAA0875836.1"/>
    </source>
</evidence>
<reference evidence="4 5" key="1">
    <citation type="submission" date="2019-03" db="EMBL/GenBank/DDBJ databases">
        <title>Nitrincola sp. nov. isolated from an Indian soda lake.</title>
        <authorList>
            <person name="Joshi A."/>
            <person name="Thite S.V."/>
            <person name="Joseph N."/>
            <person name="Dhotre D."/>
            <person name="Moorthy M."/>
            <person name="Shouche Y.S."/>
        </authorList>
    </citation>
    <scope>NUCLEOTIDE SEQUENCE [LARGE SCALE GENOMIC DNA]</scope>
    <source>
        <strain evidence="4 5">MEB193</strain>
    </source>
</reference>
<keyword evidence="5" id="KW-1185">Reference proteome</keyword>
<feature type="domain" description="AB hydrolase-1" evidence="3">
    <location>
        <begin position="32"/>
        <end position="173"/>
    </location>
</feature>
<proteinExistence type="inferred from homology"/>
<dbReference type="InterPro" id="IPR029058">
    <property type="entry name" value="AB_hydrolase_fold"/>
</dbReference>
<gene>
    <name evidence="4" type="ORF">E1H14_03895</name>
</gene>
<evidence type="ECO:0000313" key="5">
    <source>
        <dbReference type="Proteomes" id="UP000325302"/>
    </source>
</evidence>
<organism evidence="4 5">
    <name type="scientific">Nitrincola tapanii</name>
    <dbReference type="NCBI Taxonomy" id="1708751"/>
    <lineage>
        <taxon>Bacteria</taxon>
        <taxon>Pseudomonadati</taxon>
        <taxon>Pseudomonadota</taxon>
        <taxon>Gammaproteobacteria</taxon>
        <taxon>Oceanospirillales</taxon>
        <taxon>Oceanospirillaceae</taxon>
        <taxon>Nitrincola</taxon>
    </lineage>
</organism>
<keyword evidence="2 4" id="KW-0378">Hydrolase</keyword>
<dbReference type="InterPro" id="IPR000073">
    <property type="entry name" value="AB_hydrolase_1"/>
</dbReference>
<dbReference type="SUPFAM" id="SSF53474">
    <property type="entry name" value="alpha/beta-Hydrolases"/>
    <property type="match status" value="1"/>
</dbReference>
<name>A0A5A9W4Y9_9GAMM</name>
<dbReference type="OrthoDB" id="149912at2"/>
<dbReference type="PANTHER" id="PTHR43798:SF14">
    <property type="entry name" value="SERINE HYDROLASE-LIKE PROTEIN DDB_G0286239"/>
    <property type="match status" value="1"/>
</dbReference>
<sequence>MSKLLAQAQPFSASLKALELQGLSWGTPTQEPILALHGWLDNAASFSRLAPLCPDFYWLAPDLAGHGFSDHRPRGVPYYLWDNLADLAELQTQQGWGASHLVAHSMGAAVATLYAAVYPERVKSLWLIDGMVPVTYLEEDLPLRMREAIEKRTLLEGRTSLGYGRYEDALQARMQSRFGVDQEAAEALLARSLSQRQGRWVWHTDPALRLTSVLRLSEAQVRGFLQAVQCPITLFMPQAGIAETLTQGYRDYVKHLEVVHLPGGHHVHLEVQGAEVIAACLQRGIHF</sequence>
<dbReference type="PANTHER" id="PTHR43798">
    <property type="entry name" value="MONOACYLGLYCEROL LIPASE"/>
    <property type="match status" value="1"/>
</dbReference>
<dbReference type="InterPro" id="IPR050266">
    <property type="entry name" value="AB_hydrolase_sf"/>
</dbReference>
<dbReference type="Proteomes" id="UP000325302">
    <property type="component" value="Unassembled WGS sequence"/>
</dbReference>
<comment type="similarity">
    <text evidence="1">Belongs to the AB hydrolase superfamily.</text>
</comment>
<dbReference type="GO" id="GO:0016020">
    <property type="term" value="C:membrane"/>
    <property type="evidence" value="ECO:0007669"/>
    <property type="project" value="TreeGrafter"/>
</dbReference>
<dbReference type="PRINTS" id="PR00111">
    <property type="entry name" value="ABHYDROLASE"/>
</dbReference>
<dbReference type="AlphaFoldDB" id="A0A5A9W4Y9"/>
<accession>A0A5A9W4Y9</accession>
<dbReference type="EMBL" id="SMRS01000002">
    <property type="protein sequence ID" value="KAA0875836.1"/>
    <property type="molecule type" value="Genomic_DNA"/>
</dbReference>
<dbReference type="GO" id="GO:0016787">
    <property type="term" value="F:hydrolase activity"/>
    <property type="evidence" value="ECO:0007669"/>
    <property type="project" value="UniProtKB-KW"/>
</dbReference>
<dbReference type="Gene3D" id="3.40.50.1820">
    <property type="entry name" value="alpha/beta hydrolase"/>
    <property type="match status" value="1"/>
</dbReference>
<dbReference type="RefSeq" id="WP_149390140.1">
    <property type="nucleotide sequence ID" value="NZ_SMRS01000002.1"/>
</dbReference>
<evidence type="ECO:0000259" key="3">
    <source>
        <dbReference type="Pfam" id="PF00561"/>
    </source>
</evidence>
<dbReference type="Pfam" id="PF00561">
    <property type="entry name" value="Abhydrolase_1"/>
    <property type="match status" value="1"/>
</dbReference>
<evidence type="ECO:0000256" key="1">
    <source>
        <dbReference type="ARBA" id="ARBA00008645"/>
    </source>
</evidence>
<comment type="caution">
    <text evidence="4">The sequence shown here is derived from an EMBL/GenBank/DDBJ whole genome shotgun (WGS) entry which is preliminary data.</text>
</comment>
<evidence type="ECO:0000256" key="2">
    <source>
        <dbReference type="ARBA" id="ARBA00022801"/>
    </source>
</evidence>